<dbReference type="Pfam" id="PF00076">
    <property type="entry name" value="RRM_1"/>
    <property type="match status" value="1"/>
</dbReference>
<dbReference type="AlphaFoldDB" id="A0A067K5R3"/>
<feature type="repeat" description="ANK" evidence="6">
    <location>
        <begin position="344"/>
        <end position="382"/>
    </location>
</feature>
<dbReference type="InterPro" id="IPR035979">
    <property type="entry name" value="RBD_domain_sf"/>
</dbReference>
<keyword evidence="7" id="KW-0694">RNA-binding</keyword>
<keyword evidence="4 8" id="KW-0862">Zinc</keyword>
<evidence type="ECO:0000259" key="11">
    <source>
        <dbReference type="PROSITE" id="PS50103"/>
    </source>
</evidence>
<dbReference type="SMART" id="SM00248">
    <property type="entry name" value="ANK"/>
    <property type="match status" value="5"/>
</dbReference>
<dbReference type="PANTHER" id="PTHR24203">
    <property type="entry name" value="ANKYRIN REPEAT FAMILY PROTEIN"/>
    <property type="match status" value="1"/>
</dbReference>
<dbReference type="GO" id="GO:0008270">
    <property type="term" value="F:zinc ion binding"/>
    <property type="evidence" value="ECO:0007669"/>
    <property type="project" value="UniProtKB-KW"/>
</dbReference>
<evidence type="ECO:0000256" key="2">
    <source>
        <dbReference type="ARBA" id="ARBA00022737"/>
    </source>
</evidence>
<dbReference type="OrthoDB" id="673776at2759"/>
<organism evidence="13 14">
    <name type="scientific">Jatropha curcas</name>
    <name type="common">Barbados nut</name>
    <dbReference type="NCBI Taxonomy" id="180498"/>
    <lineage>
        <taxon>Eukaryota</taxon>
        <taxon>Viridiplantae</taxon>
        <taxon>Streptophyta</taxon>
        <taxon>Embryophyta</taxon>
        <taxon>Tracheophyta</taxon>
        <taxon>Spermatophyta</taxon>
        <taxon>Magnoliopsida</taxon>
        <taxon>eudicotyledons</taxon>
        <taxon>Gunneridae</taxon>
        <taxon>Pentapetalae</taxon>
        <taxon>rosids</taxon>
        <taxon>fabids</taxon>
        <taxon>Malpighiales</taxon>
        <taxon>Euphorbiaceae</taxon>
        <taxon>Crotonoideae</taxon>
        <taxon>Jatropheae</taxon>
        <taxon>Jatropha</taxon>
    </lineage>
</organism>
<evidence type="ECO:0000259" key="10">
    <source>
        <dbReference type="PROSITE" id="PS50102"/>
    </source>
</evidence>
<dbReference type="Proteomes" id="UP000027138">
    <property type="component" value="Unassembled WGS sequence"/>
</dbReference>
<dbReference type="Pfam" id="PF12872">
    <property type="entry name" value="OST-HTH"/>
    <property type="match status" value="1"/>
</dbReference>
<dbReference type="EMBL" id="KK914862">
    <property type="protein sequence ID" value="KDP27139.1"/>
    <property type="molecule type" value="Genomic_DNA"/>
</dbReference>
<dbReference type="CDD" id="cd08824">
    <property type="entry name" value="LOTUS"/>
    <property type="match status" value="1"/>
</dbReference>
<evidence type="ECO:0000313" key="13">
    <source>
        <dbReference type="EMBL" id="KDP27139.1"/>
    </source>
</evidence>
<keyword evidence="2" id="KW-0677">Repeat</keyword>
<dbReference type="InterPro" id="IPR025605">
    <property type="entry name" value="OST-HTH/LOTUS_dom"/>
</dbReference>
<gene>
    <name evidence="13" type="ORF">JCGZ_19838</name>
</gene>
<keyword evidence="14" id="KW-1185">Reference proteome</keyword>
<dbReference type="SUPFAM" id="SSF90229">
    <property type="entry name" value="CCCH zinc finger"/>
    <property type="match status" value="1"/>
</dbReference>
<sequence>MDVANSIQQSVYSPYGAKAPSNEDYGLESLKSHEKEANSATEFETSLIKSIIHDDKAQFNSLSRFLLDSKNFSTMDRIIVSKLLHLCCSFDSVDCATSLVSGELGVVPLVNEVDSDGMSPLHKAAMSHSARCVELLLKKRSRTDLKTRDGRGLLPLELSLSRTRLDVIWSSEDNSVEELVDQLSEKDFTAIKLLSEKTKEIEEVAYASAMEGRVVDIACLLVVAAQKVNESMLELHNADLNSKEKTTIYECVIREALGLGRAESATPPKAAKRNFAPSKSESTGKRKLLLCVIELLQLFGAVAQASCTDKRVTSPLILASLALDEAIIELLMKTNMDINDVDTEGNSALHWCLKASKGSCSQQIKIMWLLLKHGARVNQKNKLGLTAVHIAAANGNSQALKVLLSEDPDSVNSKTETKETPLFFAVKNDCKDCVEILLRWGASTEVFNLRKQRPVDLAESQEMRFLLNATNISLTNCALPVRQKYTAWLQGNEVIAETYEELLTMSDEGNTINRTCSSTKIEACKYFNYPTGCARGSKCFYAHSGEELRQKKHETDTINSSTAQDLDRKIFVGGLPLSLDSDSLQKIFEEKFGMVDDAKIVGVQTGDKIQSRGFGFVTFKHKKSVSAAVEAHYVALMGKQVEIKSALPKCLLLAELQKSPSQDEQEQNDQHLPRERTPEVKSLKEMAEWMTPEIMAKEDVPSEKTEKEMASCRTTEEAKSKPLSWADALICDQQRTFSDESRMYKENMPTWLRTFRKWLPDFLKQVVKRDGEYALSSLKADFRAAFGLELDHTSLGFLKLSDFMRSFPDLCRIEFARMGKQKPANHMILFPSLHKSHHQPLEPPKIDIQSSHATDSSSNGDTNESKSGFLDVQLLSNENDDSTDGSSKLSHQMSDENPEGSADSVTSFFLQFLEPDPTFHDRPWLYGESDSGAGDPVHGGELGEEFKAMKPQPLEQHVVLESLSRKRNNSSVFFLREFDFYDNYKASIVQGRCFSCNQHRLLWANFPCQHLLWCADCKPQITQTPFNFEHKCVVCDVKVQKIDLISWQDHHYTTDNTALIEFPPFTSDYIRK</sequence>
<evidence type="ECO:0000256" key="3">
    <source>
        <dbReference type="ARBA" id="ARBA00022771"/>
    </source>
</evidence>
<feature type="region of interest" description="Disordered" evidence="9">
    <location>
        <begin position="658"/>
        <end position="680"/>
    </location>
</feature>
<proteinExistence type="predicted"/>
<dbReference type="Gene3D" id="1.25.40.20">
    <property type="entry name" value="Ankyrin repeat-containing domain"/>
    <property type="match status" value="3"/>
</dbReference>
<dbReference type="STRING" id="180498.A0A067K5R3"/>
<evidence type="ECO:0000256" key="7">
    <source>
        <dbReference type="PROSITE-ProRule" id="PRU00176"/>
    </source>
</evidence>
<evidence type="ECO:0000256" key="6">
    <source>
        <dbReference type="PROSITE-ProRule" id="PRU00023"/>
    </source>
</evidence>
<dbReference type="PROSITE" id="PS50088">
    <property type="entry name" value="ANK_REPEAT"/>
    <property type="match status" value="3"/>
</dbReference>
<dbReference type="GO" id="GO:0003723">
    <property type="term" value="F:RNA binding"/>
    <property type="evidence" value="ECO:0007669"/>
    <property type="project" value="UniProtKB-UniRule"/>
</dbReference>
<dbReference type="GO" id="GO:0010468">
    <property type="term" value="P:regulation of gene expression"/>
    <property type="evidence" value="ECO:0007669"/>
    <property type="project" value="UniProtKB-ARBA"/>
</dbReference>
<keyword evidence="5 6" id="KW-0040">ANK repeat</keyword>
<keyword evidence="3 8" id="KW-0863">Zinc-finger</keyword>
<dbReference type="InterPro" id="IPR041966">
    <property type="entry name" value="LOTUS-like"/>
</dbReference>
<evidence type="ECO:0000256" key="1">
    <source>
        <dbReference type="ARBA" id="ARBA00022723"/>
    </source>
</evidence>
<dbReference type="PROSITE" id="PS51644">
    <property type="entry name" value="HTH_OST"/>
    <property type="match status" value="1"/>
</dbReference>
<keyword evidence="1 8" id="KW-0479">Metal-binding</keyword>
<dbReference type="Gene3D" id="3.30.420.610">
    <property type="entry name" value="LOTUS domain-like"/>
    <property type="match status" value="1"/>
</dbReference>
<evidence type="ECO:0000256" key="5">
    <source>
        <dbReference type="ARBA" id="ARBA00023043"/>
    </source>
</evidence>
<evidence type="ECO:0000259" key="12">
    <source>
        <dbReference type="PROSITE" id="PS51644"/>
    </source>
</evidence>
<dbReference type="InterPro" id="IPR012677">
    <property type="entry name" value="Nucleotide-bd_a/b_plait_sf"/>
</dbReference>
<dbReference type="PROSITE" id="PS50103">
    <property type="entry name" value="ZF_C3H1"/>
    <property type="match status" value="1"/>
</dbReference>
<dbReference type="InterPro" id="IPR036855">
    <property type="entry name" value="Znf_CCCH_sf"/>
</dbReference>
<evidence type="ECO:0000313" key="14">
    <source>
        <dbReference type="Proteomes" id="UP000027138"/>
    </source>
</evidence>
<protein>
    <submittedName>
        <fullName evidence="13">Uncharacterized protein</fullName>
    </submittedName>
</protein>
<dbReference type="InterPro" id="IPR036770">
    <property type="entry name" value="Ankyrin_rpt-contain_sf"/>
</dbReference>
<dbReference type="PANTHER" id="PTHR24203:SF86">
    <property type="entry name" value="PROTEASOME 26S SUBUNIT, NON-ATPASE 10"/>
    <property type="match status" value="1"/>
</dbReference>
<reference evidence="13 14" key="1">
    <citation type="journal article" date="2014" name="PLoS ONE">
        <title>Global Analysis of Gene Expression Profiles in Physic Nut (Jatropha curcas L.) Seedlings Exposed to Salt Stress.</title>
        <authorList>
            <person name="Zhang L."/>
            <person name="Zhang C."/>
            <person name="Wu P."/>
            <person name="Chen Y."/>
            <person name="Li M."/>
            <person name="Jiang H."/>
            <person name="Wu G."/>
        </authorList>
    </citation>
    <scope>NUCLEOTIDE SEQUENCE [LARGE SCALE GENOMIC DNA]</scope>
    <source>
        <strain evidence="14">cv. GZQX0401</strain>
        <tissue evidence="13">Young leaves</tissue>
    </source>
</reference>
<dbReference type="Gene3D" id="3.30.70.330">
    <property type="match status" value="1"/>
</dbReference>
<dbReference type="InterPro" id="IPR000571">
    <property type="entry name" value="Znf_CCCH"/>
</dbReference>
<feature type="domain" description="HTH OST-type" evidence="12">
    <location>
        <begin position="751"/>
        <end position="832"/>
    </location>
</feature>
<accession>A0A067K5R3</accession>
<dbReference type="PROSITE" id="PS50102">
    <property type="entry name" value="RRM"/>
    <property type="match status" value="1"/>
</dbReference>
<dbReference type="SUPFAM" id="SSF54928">
    <property type="entry name" value="RNA-binding domain, RBD"/>
    <property type="match status" value="1"/>
</dbReference>
<feature type="repeat" description="ANK" evidence="6">
    <location>
        <begin position="116"/>
        <end position="148"/>
    </location>
</feature>
<name>A0A067K5R3_JATCU</name>
<dbReference type="PROSITE" id="PS50297">
    <property type="entry name" value="ANK_REP_REGION"/>
    <property type="match status" value="2"/>
</dbReference>
<evidence type="ECO:0000256" key="8">
    <source>
        <dbReference type="PROSITE-ProRule" id="PRU00723"/>
    </source>
</evidence>
<feature type="compositionally biased region" description="Basic and acidic residues" evidence="9">
    <location>
        <begin position="668"/>
        <end position="680"/>
    </location>
</feature>
<dbReference type="SMART" id="SM00360">
    <property type="entry name" value="RRM"/>
    <property type="match status" value="1"/>
</dbReference>
<feature type="compositionally biased region" description="Polar residues" evidence="9">
    <location>
        <begin position="848"/>
        <end position="866"/>
    </location>
</feature>
<feature type="domain" description="C3H1-type" evidence="11">
    <location>
        <begin position="518"/>
        <end position="546"/>
    </location>
</feature>
<dbReference type="InterPro" id="IPR002110">
    <property type="entry name" value="Ankyrin_rpt"/>
</dbReference>
<evidence type="ECO:0000256" key="9">
    <source>
        <dbReference type="SAM" id="MobiDB-lite"/>
    </source>
</evidence>
<dbReference type="SUPFAM" id="SSF48403">
    <property type="entry name" value="Ankyrin repeat"/>
    <property type="match status" value="1"/>
</dbReference>
<feature type="zinc finger region" description="C3H1-type" evidence="8">
    <location>
        <begin position="518"/>
        <end position="546"/>
    </location>
</feature>
<feature type="repeat" description="ANK" evidence="6">
    <location>
        <begin position="383"/>
        <end position="409"/>
    </location>
</feature>
<feature type="domain" description="RRM" evidence="10">
    <location>
        <begin position="568"/>
        <end position="648"/>
    </location>
</feature>
<dbReference type="Pfam" id="PF12796">
    <property type="entry name" value="Ank_2"/>
    <property type="match status" value="2"/>
</dbReference>
<dbReference type="InterPro" id="IPR000504">
    <property type="entry name" value="RRM_dom"/>
</dbReference>
<feature type="region of interest" description="Disordered" evidence="9">
    <location>
        <begin position="836"/>
        <end position="902"/>
    </location>
</feature>
<evidence type="ECO:0000256" key="4">
    <source>
        <dbReference type="ARBA" id="ARBA00022833"/>
    </source>
</evidence>